<dbReference type="GO" id="GO:0000166">
    <property type="term" value="F:nucleotide binding"/>
    <property type="evidence" value="ECO:0007669"/>
    <property type="project" value="UniProtKB-KW"/>
</dbReference>
<dbReference type="GO" id="GO:0052856">
    <property type="term" value="F:NAD(P)HX epimerase activity"/>
    <property type="evidence" value="ECO:0007669"/>
    <property type="project" value="UniProtKB-EC"/>
</dbReference>
<keyword evidence="11" id="KW-1185">Reference proteome</keyword>
<reference evidence="12" key="1">
    <citation type="submission" date="2025-08" db="UniProtKB">
        <authorList>
            <consortium name="RefSeq"/>
        </authorList>
    </citation>
    <scope>IDENTIFICATION</scope>
    <source>
        <tissue evidence="12">Whole sample</tissue>
    </source>
</reference>
<accession>A0A8B8BWX0</accession>
<evidence type="ECO:0000256" key="4">
    <source>
        <dbReference type="ARBA" id="ARBA00022723"/>
    </source>
</evidence>
<dbReference type="GO" id="GO:0005739">
    <property type="term" value="C:mitochondrion"/>
    <property type="evidence" value="ECO:0007669"/>
    <property type="project" value="TreeGrafter"/>
</dbReference>
<evidence type="ECO:0000256" key="3">
    <source>
        <dbReference type="ARBA" id="ARBA00012228"/>
    </source>
</evidence>
<comment type="catalytic activity">
    <reaction evidence="1">
        <text>(6R)-NADHX = (6S)-NADHX</text>
        <dbReference type="Rhea" id="RHEA:32215"/>
        <dbReference type="ChEBI" id="CHEBI:64074"/>
        <dbReference type="ChEBI" id="CHEBI:64075"/>
        <dbReference type="EC" id="5.1.99.6"/>
    </reaction>
</comment>
<protein>
    <recommendedName>
        <fullName evidence="3">NAD(P)H-hydrate epimerase</fullName>
        <ecNumber evidence="3">5.1.99.6</ecNumber>
    </recommendedName>
</protein>
<keyword evidence="6" id="KW-0521">NADP</keyword>
<evidence type="ECO:0000256" key="5">
    <source>
        <dbReference type="ARBA" id="ARBA00022741"/>
    </source>
</evidence>
<dbReference type="PANTHER" id="PTHR13232">
    <property type="entry name" value="NAD(P)H-HYDRATE EPIMERASE"/>
    <property type="match status" value="1"/>
</dbReference>
<dbReference type="GO" id="GO:0046872">
    <property type="term" value="F:metal ion binding"/>
    <property type="evidence" value="ECO:0007669"/>
    <property type="project" value="UniProtKB-KW"/>
</dbReference>
<evidence type="ECO:0000256" key="7">
    <source>
        <dbReference type="ARBA" id="ARBA00022958"/>
    </source>
</evidence>
<dbReference type="EC" id="5.1.99.6" evidence="3"/>
<evidence type="ECO:0000256" key="9">
    <source>
        <dbReference type="ARBA" id="ARBA00023235"/>
    </source>
</evidence>
<dbReference type="AlphaFoldDB" id="A0A8B8BWX0"/>
<dbReference type="PANTHER" id="PTHR13232:SF10">
    <property type="entry name" value="NAD(P)H-HYDRATE EPIMERASE"/>
    <property type="match status" value="1"/>
</dbReference>
<dbReference type="Pfam" id="PF03853">
    <property type="entry name" value="YjeF_N"/>
    <property type="match status" value="1"/>
</dbReference>
<dbReference type="InterPro" id="IPR036652">
    <property type="entry name" value="YjeF_N_dom_sf"/>
</dbReference>
<evidence type="ECO:0000313" key="12">
    <source>
        <dbReference type="RefSeq" id="XP_022307868.1"/>
    </source>
</evidence>
<dbReference type="OrthoDB" id="10064708at2759"/>
<sequence>MMIGYNPSLFYPKKPMKPLFDNLTKQFFWMGLPFLTKFPGDPDTLQASYGLVVDALFGFSFTPPVRPAFAGVLDTLKRVTYPQGFFTNTESAPLPVKAAYFDLHLCSSPMTIGQ</sequence>
<evidence type="ECO:0000256" key="6">
    <source>
        <dbReference type="ARBA" id="ARBA00022857"/>
    </source>
</evidence>
<name>A0A8B8BWX0_CRAVI</name>
<keyword evidence="8" id="KW-0520">NAD</keyword>
<dbReference type="KEGG" id="cvn:111113867"/>
<keyword evidence="7" id="KW-0630">Potassium</keyword>
<organism evidence="11 12">
    <name type="scientific">Crassostrea virginica</name>
    <name type="common">Eastern oyster</name>
    <dbReference type="NCBI Taxonomy" id="6565"/>
    <lineage>
        <taxon>Eukaryota</taxon>
        <taxon>Metazoa</taxon>
        <taxon>Spiralia</taxon>
        <taxon>Lophotrochozoa</taxon>
        <taxon>Mollusca</taxon>
        <taxon>Bivalvia</taxon>
        <taxon>Autobranchia</taxon>
        <taxon>Pteriomorphia</taxon>
        <taxon>Ostreida</taxon>
        <taxon>Ostreoidea</taxon>
        <taxon>Ostreidae</taxon>
        <taxon>Crassostrea</taxon>
    </lineage>
</organism>
<evidence type="ECO:0000256" key="2">
    <source>
        <dbReference type="ARBA" id="ARBA00000909"/>
    </source>
</evidence>
<dbReference type="PROSITE" id="PS51385">
    <property type="entry name" value="YJEF_N"/>
    <property type="match status" value="1"/>
</dbReference>
<proteinExistence type="predicted"/>
<keyword evidence="9" id="KW-0413">Isomerase</keyword>
<dbReference type="InterPro" id="IPR004443">
    <property type="entry name" value="YjeF_N_dom"/>
</dbReference>
<keyword evidence="4" id="KW-0479">Metal-binding</keyword>
<comment type="catalytic activity">
    <reaction evidence="2">
        <text>(6R)-NADPHX = (6S)-NADPHX</text>
        <dbReference type="Rhea" id="RHEA:32227"/>
        <dbReference type="ChEBI" id="CHEBI:64076"/>
        <dbReference type="ChEBI" id="CHEBI:64077"/>
        <dbReference type="EC" id="5.1.99.6"/>
    </reaction>
</comment>
<keyword evidence="5" id="KW-0547">Nucleotide-binding</keyword>
<dbReference type="InterPro" id="IPR032976">
    <property type="entry name" value="YJEFN_prot_NAXE-like"/>
</dbReference>
<dbReference type="GeneID" id="111113867"/>
<dbReference type="Proteomes" id="UP000694844">
    <property type="component" value="Chromosome 9"/>
</dbReference>
<evidence type="ECO:0000256" key="8">
    <source>
        <dbReference type="ARBA" id="ARBA00023027"/>
    </source>
</evidence>
<evidence type="ECO:0000259" key="10">
    <source>
        <dbReference type="PROSITE" id="PS51385"/>
    </source>
</evidence>
<evidence type="ECO:0000256" key="1">
    <source>
        <dbReference type="ARBA" id="ARBA00000013"/>
    </source>
</evidence>
<gene>
    <name evidence="12" type="primary">LOC111113867</name>
</gene>
<evidence type="ECO:0000313" key="11">
    <source>
        <dbReference type="Proteomes" id="UP000694844"/>
    </source>
</evidence>
<dbReference type="RefSeq" id="XP_022307868.1">
    <property type="nucleotide sequence ID" value="XM_022452160.1"/>
</dbReference>
<dbReference type="SUPFAM" id="SSF64153">
    <property type="entry name" value="YjeF N-terminal domain-like"/>
    <property type="match status" value="1"/>
</dbReference>
<dbReference type="Gene3D" id="3.40.50.10260">
    <property type="entry name" value="YjeF N-terminal domain"/>
    <property type="match status" value="1"/>
</dbReference>
<feature type="domain" description="YjeF N-terminal" evidence="10">
    <location>
        <begin position="1"/>
        <end position="114"/>
    </location>
</feature>